<dbReference type="Gene3D" id="2.40.70.10">
    <property type="entry name" value="Acid Proteases"/>
    <property type="match status" value="2"/>
</dbReference>
<gene>
    <name evidence="4" type="ORF">BXYJ_LOCUS4908</name>
</gene>
<dbReference type="Proteomes" id="UP000659654">
    <property type="component" value="Unassembled WGS sequence"/>
</dbReference>
<evidence type="ECO:0000313" key="7">
    <source>
        <dbReference type="WBParaSite" id="BXY_0963200.1"/>
    </source>
</evidence>
<dbReference type="PROSITE" id="PS51767">
    <property type="entry name" value="PEPTIDASE_A1"/>
    <property type="match status" value="1"/>
</dbReference>
<keyword evidence="2" id="KW-0732">Signal</keyword>
<dbReference type="SMR" id="A0A1I7S9D6"/>
<protein>
    <submittedName>
        <fullName evidence="4">(pine wood nematode) hypothetical protein</fullName>
    </submittedName>
    <submittedName>
        <fullName evidence="7">Peptidase A1 domain-containing protein</fullName>
    </submittedName>
</protein>
<dbReference type="EMBL" id="CAJFDI010000002">
    <property type="protein sequence ID" value="CAD5217184.1"/>
    <property type="molecule type" value="Genomic_DNA"/>
</dbReference>
<dbReference type="OrthoDB" id="10490037at2759"/>
<reference evidence="7" key="1">
    <citation type="submission" date="2016-11" db="UniProtKB">
        <authorList>
            <consortium name="WormBaseParasite"/>
        </authorList>
    </citation>
    <scope>IDENTIFICATION</scope>
</reference>
<feature type="signal peptide" evidence="2">
    <location>
        <begin position="1"/>
        <end position="17"/>
    </location>
</feature>
<dbReference type="PANTHER" id="PTHR47966:SF51">
    <property type="entry name" value="BETA-SITE APP-CLEAVING ENZYME, ISOFORM A-RELATED"/>
    <property type="match status" value="1"/>
</dbReference>
<dbReference type="InterPro" id="IPR001461">
    <property type="entry name" value="Aspartic_peptidase_A1"/>
</dbReference>
<evidence type="ECO:0000256" key="1">
    <source>
        <dbReference type="ARBA" id="ARBA00007447"/>
    </source>
</evidence>
<dbReference type="GO" id="GO:0006508">
    <property type="term" value="P:proteolysis"/>
    <property type="evidence" value="ECO:0007669"/>
    <property type="project" value="InterPro"/>
</dbReference>
<reference evidence="4" key="2">
    <citation type="submission" date="2020-09" db="EMBL/GenBank/DDBJ databases">
        <authorList>
            <person name="Kikuchi T."/>
        </authorList>
    </citation>
    <scope>NUCLEOTIDE SEQUENCE</scope>
    <source>
        <strain evidence="4">Ka4C1</strain>
    </source>
</reference>
<dbReference type="EMBL" id="CAJFCV020000002">
    <property type="protein sequence ID" value="CAG9100545.1"/>
    <property type="molecule type" value="Genomic_DNA"/>
</dbReference>
<keyword evidence="6" id="KW-1185">Reference proteome</keyword>
<dbReference type="WBParaSite" id="BXY_0963200.1">
    <property type="protein sequence ID" value="BXY_0963200.1"/>
    <property type="gene ID" value="BXY_0963200"/>
</dbReference>
<evidence type="ECO:0000313" key="6">
    <source>
        <dbReference type="Proteomes" id="UP000659654"/>
    </source>
</evidence>
<feature type="domain" description="Peptidase A1" evidence="3">
    <location>
        <begin position="22"/>
        <end position="326"/>
    </location>
</feature>
<sequence length="344" mass="38663">MLRTAFFLLFFSTLASGYITNYYVTVRLNDQPNVDRHFIIDTTASQSFVIPFANFLNHPENYASWGSKTYKRLPGEIAEDYQYSKATVKGGLAEDEIHLDNKTFRGQFSISSTLLNANPAINFHKRWSIGSIGLSRKKVEGSLKDAILEQFEEKNVCLSTAPGEKTSGVTSYTTIGAKSFPKSAFLTKIIAEDNQQGHWQFPLKFVKLGCFNAIKPDESAILSTATDDIIVPYDYFSFITDVLGAKFDDKHQGYLVNCTKTLPFLVGINDEILSIPFGSYTEKKTDGTCLLKIRWKRDVDYFVLGAPLLVETGVCLDFKTSVLTFFNTNEKATEIEEKKLPKKC</sequence>
<dbReference type="Pfam" id="PF00026">
    <property type="entry name" value="Asp"/>
    <property type="match status" value="1"/>
</dbReference>
<dbReference type="AlphaFoldDB" id="A0A1I7S9D6"/>
<dbReference type="SUPFAM" id="SSF50630">
    <property type="entry name" value="Acid proteases"/>
    <property type="match status" value="1"/>
</dbReference>
<dbReference type="InterPro" id="IPR033121">
    <property type="entry name" value="PEPTIDASE_A1"/>
</dbReference>
<accession>A0A1I7S9D6</accession>
<evidence type="ECO:0000313" key="4">
    <source>
        <dbReference type="EMBL" id="CAD5217184.1"/>
    </source>
</evidence>
<dbReference type="Proteomes" id="UP000095284">
    <property type="component" value="Unplaced"/>
</dbReference>
<evidence type="ECO:0000259" key="3">
    <source>
        <dbReference type="PROSITE" id="PS51767"/>
    </source>
</evidence>
<evidence type="ECO:0000313" key="5">
    <source>
        <dbReference type="Proteomes" id="UP000095284"/>
    </source>
</evidence>
<dbReference type="GO" id="GO:0004190">
    <property type="term" value="F:aspartic-type endopeptidase activity"/>
    <property type="evidence" value="ECO:0007669"/>
    <property type="project" value="InterPro"/>
</dbReference>
<comment type="similarity">
    <text evidence="1">Belongs to the peptidase A1 family.</text>
</comment>
<dbReference type="Proteomes" id="UP000582659">
    <property type="component" value="Unassembled WGS sequence"/>
</dbReference>
<feature type="chain" id="PRO_5035359808" evidence="2">
    <location>
        <begin position="18"/>
        <end position="344"/>
    </location>
</feature>
<proteinExistence type="inferred from homology"/>
<name>A0A1I7S9D6_BURXY</name>
<dbReference type="InterPro" id="IPR021109">
    <property type="entry name" value="Peptidase_aspartic_dom_sf"/>
</dbReference>
<organism evidence="5 7">
    <name type="scientific">Bursaphelenchus xylophilus</name>
    <name type="common">Pinewood nematode worm</name>
    <name type="synonym">Aphelenchoides xylophilus</name>
    <dbReference type="NCBI Taxonomy" id="6326"/>
    <lineage>
        <taxon>Eukaryota</taxon>
        <taxon>Metazoa</taxon>
        <taxon>Ecdysozoa</taxon>
        <taxon>Nematoda</taxon>
        <taxon>Chromadorea</taxon>
        <taxon>Rhabditida</taxon>
        <taxon>Tylenchina</taxon>
        <taxon>Tylenchomorpha</taxon>
        <taxon>Aphelenchoidea</taxon>
        <taxon>Aphelenchoididae</taxon>
        <taxon>Bursaphelenchus</taxon>
    </lineage>
</organism>
<dbReference type="PANTHER" id="PTHR47966">
    <property type="entry name" value="BETA-SITE APP-CLEAVING ENZYME, ISOFORM A-RELATED"/>
    <property type="match status" value="1"/>
</dbReference>
<evidence type="ECO:0000256" key="2">
    <source>
        <dbReference type="SAM" id="SignalP"/>
    </source>
</evidence>